<comment type="caution">
    <text evidence="3">The sequence shown here is derived from an EMBL/GenBank/DDBJ whole genome shotgun (WGS) entry which is preliminary data.</text>
</comment>
<feature type="domain" description="DUF6852" evidence="2">
    <location>
        <begin position="50"/>
        <end position="120"/>
    </location>
</feature>
<evidence type="ECO:0000259" key="2">
    <source>
        <dbReference type="Pfam" id="PF21186"/>
    </source>
</evidence>
<evidence type="ECO:0000313" key="3">
    <source>
        <dbReference type="EMBL" id="MBB3702510.1"/>
    </source>
</evidence>
<evidence type="ECO:0000259" key="1">
    <source>
        <dbReference type="Pfam" id="PF18347"/>
    </source>
</evidence>
<dbReference type="Pfam" id="PF21186">
    <property type="entry name" value="DUF6852"/>
    <property type="match status" value="1"/>
</dbReference>
<evidence type="ECO:0008006" key="5">
    <source>
        <dbReference type="Google" id="ProtNLM"/>
    </source>
</evidence>
<feature type="domain" description="DUF5606" evidence="1">
    <location>
        <begin position="4"/>
        <end position="47"/>
    </location>
</feature>
<dbReference type="InterPro" id="IPR049281">
    <property type="entry name" value="BVU_3817-like_C_sf"/>
</dbReference>
<organism evidence="3 4">
    <name type="scientific">Alloprevotella rava</name>
    <dbReference type="NCBI Taxonomy" id="671218"/>
    <lineage>
        <taxon>Bacteria</taxon>
        <taxon>Pseudomonadati</taxon>
        <taxon>Bacteroidota</taxon>
        <taxon>Bacteroidia</taxon>
        <taxon>Bacteroidales</taxon>
        <taxon>Prevotellaceae</taxon>
        <taxon>Alloprevotella</taxon>
    </lineage>
</organism>
<evidence type="ECO:0000313" key="4">
    <source>
        <dbReference type="Proteomes" id="UP000541425"/>
    </source>
</evidence>
<dbReference type="EMBL" id="JACICA010000003">
    <property type="protein sequence ID" value="MBB3702510.1"/>
    <property type="molecule type" value="Genomic_DNA"/>
</dbReference>
<sequence length="139" mass="15618">MKDTILSISGRPGLFRLVAQGHGNLIVENILDKKRSAAGGRDRVTSLNDVSMYTDEDDVVLTQVFENIFKATEGKKASIDYKRASEAEMRDFMATALPNYDRDRVHVSDMRKLVQWYNILIEAGVTEFAEEAAATEDNE</sequence>
<reference evidence="3 4" key="1">
    <citation type="submission" date="2020-08" db="EMBL/GenBank/DDBJ databases">
        <title>Genomic Encyclopedia of Type Strains, Phase IV (KMG-IV): sequencing the most valuable type-strain genomes for metagenomic binning, comparative biology and taxonomic classification.</title>
        <authorList>
            <person name="Goeker M."/>
        </authorList>
    </citation>
    <scope>NUCLEOTIDE SEQUENCE [LARGE SCALE GENOMIC DNA]</scope>
    <source>
        <strain evidence="3 4">DSM 22548</strain>
    </source>
</reference>
<dbReference type="InterPro" id="IPR049280">
    <property type="entry name" value="DUF6852"/>
</dbReference>
<dbReference type="Gene3D" id="1.10.10.1650">
    <property type="match status" value="1"/>
</dbReference>
<protein>
    <recommendedName>
        <fullName evidence="5">DUF5606 domain-containing protein</fullName>
    </recommendedName>
</protein>
<gene>
    <name evidence="3" type="ORF">FHS60_000968</name>
</gene>
<proteinExistence type="predicted"/>
<dbReference type="AlphaFoldDB" id="A0A7W5UII7"/>
<dbReference type="Proteomes" id="UP000541425">
    <property type="component" value="Unassembled WGS sequence"/>
</dbReference>
<name>A0A7W5UII7_9BACT</name>
<dbReference type="Gene3D" id="2.30.30.730">
    <property type="match status" value="1"/>
</dbReference>
<accession>A0A7W5UII7</accession>
<dbReference type="InterPro" id="IPR049282">
    <property type="entry name" value="BVU_3817_N_sf"/>
</dbReference>
<dbReference type="RefSeq" id="WP_183695617.1">
    <property type="nucleotide sequence ID" value="NZ_JACICA010000003.1"/>
</dbReference>
<dbReference type="InterPro" id="IPR041218">
    <property type="entry name" value="DUF5606"/>
</dbReference>
<dbReference type="Pfam" id="PF18347">
    <property type="entry name" value="DUF5606"/>
    <property type="match status" value="1"/>
</dbReference>